<evidence type="ECO:0000256" key="2">
    <source>
        <dbReference type="ARBA" id="ARBA00005334"/>
    </source>
</evidence>
<feature type="domain" description="Orc1-like AAA ATPase" evidence="7">
    <location>
        <begin position="319"/>
        <end position="482"/>
    </location>
</feature>
<dbReference type="InParanoid" id="A0A0L0HI78"/>
<keyword evidence="3" id="KW-0235">DNA replication</keyword>
<organism evidence="9 10">
    <name type="scientific">Spizellomyces punctatus (strain DAOM BR117)</name>
    <dbReference type="NCBI Taxonomy" id="645134"/>
    <lineage>
        <taxon>Eukaryota</taxon>
        <taxon>Fungi</taxon>
        <taxon>Fungi incertae sedis</taxon>
        <taxon>Chytridiomycota</taxon>
        <taxon>Chytridiomycota incertae sedis</taxon>
        <taxon>Chytridiomycetes</taxon>
        <taxon>Spizellomycetales</taxon>
        <taxon>Spizellomycetaceae</taxon>
        <taxon>Spizellomyces</taxon>
    </lineage>
</organism>
<feature type="compositionally biased region" description="Acidic residues" evidence="6">
    <location>
        <begin position="143"/>
        <end position="152"/>
    </location>
</feature>
<evidence type="ECO:0000256" key="5">
    <source>
        <dbReference type="ARBA" id="ARBA00023242"/>
    </source>
</evidence>
<feature type="region of interest" description="Disordered" evidence="6">
    <location>
        <begin position="219"/>
        <end position="238"/>
    </location>
</feature>
<comment type="subcellular location">
    <subcellularLocation>
        <location evidence="1">Nucleus</location>
    </subcellularLocation>
</comment>
<gene>
    <name evidence="9" type="ORF">SPPG_04227</name>
</gene>
<accession>A0A0L0HI78</accession>
<dbReference type="InterPro" id="IPR027417">
    <property type="entry name" value="P-loop_NTPase"/>
</dbReference>
<feature type="compositionally biased region" description="Polar residues" evidence="6">
    <location>
        <begin position="76"/>
        <end position="87"/>
    </location>
</feature>
<dbReference type="InterPro" id="IPR041664">
    <property type="entry name" value="AAA_16"/>
</dbReference>
<dbReference type="Pfam" id="PF14629">
    <property type="entry name" value="ORC4_C"/>
    <property type="match status" value="1"/>
</dbReference>
<name>A0A0L0HI78_SPIPD</name>
<evidence type="ECO:0000313" key="10">
    <source>
        <dbReference type="Proteomes" id="UP000053201"/>
    </source>
</evidence>
<dbReference type="eggNOG" id="KOG2228">
    <property type="taxonomic scope" value="Eukaryota"/>
</dbReference>
<dbReference type="RefSeq" id="XP_016609175.1">
    <property type="nucleotide sequence ID" value="XM_016752470.1"/>
</dbReference>
<comment type="similarity">
    <text evidence="2">Belongs to the ORC4 family.</text>
</comment>
<dbReference type="CDD" id="cd00009">
    <property type="entry name" value="AAA"/>
    <property type="match status" value="1"/>
</dbReference>
<dbReference type="GeneID" id="27687688"/>
<feature type="domain" description="Origin recognition complex subunit 4 C-terminal" evidence="8">
    <location>
        <begin position="521"/>
        <end position="710"/>
    </location>
</feature>
<feature type="compositionally biased region" description="Polar residues" evidence="6">
    <location>
        <begin position="164"/>
        <end position="173"/>
    </location>
</feature>
<feature type="compositionally biased region" description="Basic and acidic residues" evidence="6">
    <location>
        <begin position="95"/>
        <end position="111"/>
    </location>
</feature>
<evidence type="ECO:0000259" key="7">
    <source>
        <dbReference type="Pfam" id="PF13191"/>
    </source>
</evidence>
<dbReference type="EMBL" id="KQ257455">
    <property type="protein sequence ID" value="KND01136.1"/>
    <property type="molecule type" value="Genomic_DNA"/>
</dbReference>
<evidence type="ECO:0000259" key="8">
    <source>
        <dbReference type="Pfam" id="PF14629"/>
    </source>
</evidence>
<reference evidence="9 10" key="1">
    <citation type="submission" date="2009-08" db="EMBL/GenBank/DDBJ databases">
        <title>The Genome Sequence of Spizellomyces punctatus strain DAOM BR117.</title>
        <authorList>
            <consortium name="The Broad Institute Genome Sequencing Platform"/>
            <person name="Russ C."/>
            <person name="Cuomo C."/>
            <person name="Shea T."/>
            <person name="Young S.K."/>
            <person name="Zeng Q."/>
            <person name="Koehrsen M."/>
            <person name="Haas B."/>
            <person name="Borodovsky M."/>
            <person name="Guigo R."/>
            <person name="Alvarado L."/>
            <person name="Berlin A."/>
            <person name="Bochicchio J."/>
            <person name="Borenstein D."/>
            <person name="Chapman S."/>
            <person name="Chen Z."/>
            <person name="Engels R."/>
            <person name="Freedman E."/>
            <person name="Gellesch M."/>
            <person name="Goldberg J."/>
            <person name="Griggs A."/>
            <person name="Gujja S."/>
            <person name="Heiman D."/>
            <person name="Hepburn T."/>
            <person name="Howarth C."/>
            <person name="Jen D."/>
            <person name="Larson L."/>
            <person name="Lewis B."/>
            <person name="Mehta T."/>
            <person name="Park D."/>
            <person name="Pearson M."/>
            <person name="Roberts A."/>
            <person name="Saif S."/>
            <person name="Shenoy N."/>
            <person name="Sisk P."/>
            <person name="Stolte C."/>
            <person name="Sykes S."/>
            <person name="Thomson T."/>
            <person name="Walk T."/>
            <person name="White J."/>
            <person name="Yandava C."/>
            <person name="Burger G."/>
            <person name="Gray M.W."/>
            <person name="Holland P.W.H."/>
            <person name="King N."/>
            <person name="Lang F.B.F."/>
            <person name="Roger A.J."/>
            <person name="Ruiz-Trillo I."/>
            <person name="Lander E."/>
            <person name="Nusbaum C."/>
        </authorList>
    </citation>
    <scope>NUCLEOTIDE SEQUENCE [LARGE SCALE GENOMIC DNA]</scope>
    <source>
        <strain evidence="9 10">DAOM BR117</strain>
    </source>
</reference>
<keyword evidence="10" id="KW-1185">Reference proteome</keyword>
<protein>
    <submittedName>
        <fullName evidence="9">Uncharacterized protein</fullName>
    </submittedName>
</protein>
<keyword evidence="5" id="KW-0539">Nucleus</keyword>
<dbReference type="FunCoup" id="A0A0L0HI78">
    <property type="interactions" value="72"/>
</dbReference>
<dbReference type="STRING" id="645134.A0A0L0HI78"/>
<dbReference type="Gene3D" id="3.40.50.300">
    <property type="entry name" value="P-loop containing nucleotide triphosphate hydrolases"/>
    <property type="match status" value="1"/>
</dbReference>
<dbReference type="OMA" id="THRSAMM"/>
<dbReference type="Pfam" id="PF13191">
    <property type="entry name" value="AAA_16"/>
    <property type="match status" value="1"/>
</dbReference>
<dbReference type="GO" id="GO:0003688">
    <property type="term" value="F:DNA replication origin binding"/>
    <property type="evidence" value="ECO:0007669"/>
    <property type="project" value="TreeGrafter"/>
</dbReference>
<dbReference type="Proteomes" id="UP000053201">
    <property type="component" value="Unassembled WGS sequence"/>
</dbReference>
<feature type="compositionally biased region" description="Basic and acidic residues" evidence="6">
    <location>
        <begin position="182"/>
        <end position="198"/>
    </location>
</feature>
<dbReference type="AlphaFoldDB" id="A0A0L0HI78"/>
<dbReference type="GO" id="GO:0006270">
    <property type="term" value="P:DNA replication initiation"/>
    <property type="evidence" value="ECO:0007669"/>
    <property type="project" value="TreeGrafter"/>
</dbReference>
<feature type="compositionally biased region" description="Polar residues" evidence="6">
    <location>
        <begin position="1"/>
        <end position="18"/>
    </location>
</feature>
<dbReference type="PANTHER" id="PTHR12087">
    <property type="entry name" value="ORIGIN RECOGNITION COMPLEX SUBUNIT 4"/>
    <property type="match status" value="1"/>
</dbReference>
<dbReference type="VEuPathDB" id="FungiDB:SPPG_04227"/>
<proteinExistence type="inferred from homology"/>
<feature type="region of interest" description="Disordered" evidence="6">
    <location>
        <begin position="1"/>
        <end position="208"/>
    </location>
</feature>
<evidence type="ECO:0000256" key="4">
    <source>
        <dbReference type="ARBA" id="ARBA00023125"/>
    </source>
</evidence>
<dbReference type="InterPro" id="IPR032705">
    <property type="entry name" value="ORC4_C"/>
</dbReference>
<dbReference type="InterPro" id="IPR016527">
    <property type="entry name" value="ORC4"/>
</dbReference>
<dbReference type="GO" id="GO:0005664">
    <property type="term" value="C:nuclear origin of replication recognition complex"/>
    <property type="evidence" value="ECO:0007669"/>
    <property type="project" value="TreeGrafter"/>
</dbReference>
<dbReference type="OrthoDB" id="343623at2759"/>
<dbReference type="PANTHER" id="PTHR12087:SF0">
    <property type="entry name" value="ORIGIN RECOGNITION COMPLEX SUBUNIT 4"/>
    <property type="match status" value="1"/>
</dbReference>
<evidence type="ECO:0000256" key="6">
    <source>
        <dbReference type="SAM" id="MobiDB-lite"/>
    </source>
</evidence>
<evidence type="ECO:0000256" key="3">
    <source>
        <dbReference type="ARBA" id="ARBA00022705"/>
    </source>
</evidence>
<evidence type="ECO:0000313" key="9">
    <source>
        <dbReference type="EMBL" id="KND01136.1"/>
    </source>
</evidence>
<evidence type="ECO:0000256" key="1">
    <source>
        <dbReference type="ARBA" id="ARBA00004123"/>
    </source>
</evidence>
<keyword evidence="4" id="KW-0238">DNA-binding</keyword>
<sequence length="729" mass="81547">MVDGSPYSTRIPKSTTKNRAAVQKFFGRESSTDPFAFPAEADSQSSRKRKAITPLKSPSERDARGGSTSGKRKPRSSLQSTENNVQDTPTRTKRPKTDKDEKENVQDKTDDNTPASQRISKSPVGTVPKTPSKKSKTAQCTDILEETDDDTPLSDRANKIRTPELNSTVTPSRYVTRMKTGSLKEKKPWEPVDSEDRIATPSKRAAKGGTLEIVVDTPRRKRGRPPKHPTVVDDTSGSQIETQEEVIVVDSVTPPNKRKGRMAKRTTPSKDTHCIEQRSQVPDPLSVPLPTIAVSPEEINNAQKRILGRINERHGPTHLIGLQEQYNKLYGLLERTVRESESNSVLLVGNRGTGKTVVVNKVLKELQDKHGASSGTPTPSRTLATKAFFEIRLNGLVQTDDRLALREIVRQLHMEQDMEGHTGSFAECLSFVLSTLRAGSMQSTPVVFILEDIDLFAQHPRQALLYNLFDIAQSSQNPVAVVGVTCRIDFMDLLEKRVKSRFSHRHIFFYPPDALTDFTAIVQTALSIAPDDGVGNKEFVALFNRRVQDILKHPDMVNILRDTFELSKDVRSAMRLFYAPIYRLSSTSPFLQPEDILSAAASQRLDHKTEVIKGLSVLELCLLIAMRHQESRQVDTFNFEMVYDEYREFVQRVSALGRGGNSLYFVKPVALKAFEHLLALEFVKRVEGIGARCPKEYRMVRLVVGAAQIEMGVKRYEGCPEAVVKWAIA</sequence>
<dbReference type="SUPFAM" id="SSF52540">
    <property type="entry name" value="P-loop containing nucleoside triphosphate hydrolases"/>
    <property type="match status" value="1"/>
</dbReference>